<evidence type="ECO:0000313" key="8">
    <source>
        <dbReference type="EMBL" id="KOX68858.1"/>
    </source>
</evidence>
<reference evidence="8 9" key="1">
    <citation type="submission" date="2015-07" db="EMBL/GenBank/DDBJ databases">
        <title>The genome of Melipona quadrifasciata.</title>
        <authorList>
            <person name="Pan H."/>
            <person name="Kapheim K."/>
        </authorList>
    </citation>
    <scope>NUCLEOTIDE SEQUENCE [LARGE SCALE GENOMIC DNA]</scope>
    <source>
        <strain evidence="8">0111107301</strain>
        <tissue evidence="8">Whole body</tissue>
    </source>
</reference>
<dbReference type="Pfam" id="PF00634">
    <property type="entry name" value="BRCA2"/>
    <property type="match status" value="2"/>
</dbReference>
<dbReference type="PROSITE" id="PS50138">
    <property type="entry name" value="BRCA2_REPEAT"/>
    <property type="match status" value="2"/>
</dbReference>
<dbReference type="Pfam" id="PF12516">
    <property type="entry name" value="DUF3719"/>
    <property type="match status" value="1"/>
</dbReference>
<dbReference type="SUPFAM" id="SSF81872">
    <property type="entry name" value="BRCA2 helical domain"/>
    <property type="match status" value="1"/>
</dbReference>
<dbReference type="STRING" id="166423.A0A0N0U3B7"/>
<feature type="region of interest" description="Disordered" evidence="6">
    <location>
        <begin position="228"/>
        <end position="249"/>
    </location>
</feature>
<dbReference type="InterPro" id="IPR002093">
    <property type="entry name" value="BRCA2_repeat"/>
</dbReference>
<dbReference type="Gene3D" id="2.40.50.140">
    <property type="entry name" value="Nucleic acid-binding proteins"/>
    <property type="match status" value="3"/>
</dbReference>
<feature type="compositionally biased region" description="Basic and acidic residues" evidence="6">
    <location>
        <begin position="170"/>
        <end position="186"/>
    </location>
</feature>
<dbReference type="Pfam" id="PF09103">
    <property type="entry name" value="BRCA-2_OB1"/>
    <property type="match status" value="1"/>
</dbReference>
<dbReference type="InterPro" id="IPR012340">
    <property type="entry name" value="NA-bd_OB-fold"/>
</dbReference>
<dbReference type="SMART" id="SM01341">
    <property type="entry name" value="Tower"/>
    <property type="match status" value="1"/>
</dbReference>
<proteinExistence type="predicted"/>
<dbReference type="InterPro" id="IPR015187">
    <property type="entry name" value="BRCA2_OB_1"/>
</dbReference>
<sequence length="1540" mass="175447">MNNKNDGSSFGFTTAGGNSISVSEKALSKARKLFDELSETDSFERAFEAENEVNALNVQASTAVFQTASGQRINVTNEALSKAKTLFQEEMSKDFETAIADLRNIEEKENQSTSLILAQETLNCDVEFKLNDDIVRTELNRQIDSSLISHEVASAVALLADEKDLDFTEQLSPKEKKEDNAVKEDDFPPSPVIGGQFILKKRKSTGKRKSTNKCKLDKSADNLKKLNNNYASSNQHTSSIDKQDSTNEENQCKSVIANDFGDTQLMIDFINQSVTISQKRLEAALEQDKQISLKQRNKPKPTISKLYFHRKSNNKNRISWKEISKGEKPVPCTYEELINKKLSPEILNVTAENAVMYKFHCTDFYGQSIMETNIDGIKLEDGACLIMDENGYVGINEIKRSFLASPGVDPNLLSTGWIENHYKWIVWKLASMDRVKLGSITLPRVLTPARVMMELKYRYDREIDRSQRSALRKILEKDDVAMKRMVLCVSSITECDDSIENKSLLKLPFKKLILTDGWYSIQASIDEAMMKHVISGKVKEGTKLLMYGSELLNCDQGCPPLEVPKNVCLKFHTNSTRRAKWDMKLGYIVPSGPIGIKLKTIYPNGGLIGKIKVTIARVYPMLYHEKTSSGESIFRNTRCEEKANIIYEKECRSIIEAFYAKAEKYFHSGKSKDNVNTDSIDLAAIEWNENCEKLSKEELLSEQEFKQLMSDCRMKEEQFRQKLESRLQESLPPSRQVTPLLKIRVTEEETNAILSIWSPSEEILGILKEGNCISVCHVMPSAKSRGNELLLTASRSALFRQVNVSNNNFPRREYTALYEINKPIFSPVYGEFDTVGIVISIGNEPYGMKNFQAVYLAYPHTDSQSSYLSILFWHGISFHGYAEILTVGSFVACSNLEWRRATSWNVPMAYCTERSNFTRNPRDSHLQEPFEDLKRLITENSTYIDTCAVEISQKLPKKSITRSSFDKIGSDENINSDMQFDDHAPQESSRKNLTSNQPAKSIAIQKRLEKLQSYGEPSSLSPIILNNSSKRVSLEFQSPLRSRNYHKITSKVKNFQDNQNESSDYFQLPSLQKKKTWRDVDDVASTSDRNSTATDVFCTTEIENIATKKVLEQWEAIENTLYEDGEPVTQTDVLEECIQWRTQIPHLRIVGKNTLLSSKTNCQDLNINHDQIKNNSDTNIEEVFPEHSTTLKERKSLSKQKLQKTSEDEIYDLLYEYVMSQLFPKKENEIDSLHDDFNDVLHIRAAPIHSNKSSAKSTKVNWFEETISLESRFSNVSSKGEDHAVPTRKEIAEAYTQEMQKKYNNPMSNDRIRNEKDKSIMEDKLCRPHTSRNKLGTVFNEKIVVSPVPYALSTRESFSTIKTTPVKFMAQSLEVSTFQGMSYFFLILCSSKNVNYFKSSKKNSASSKISNYQSAWHTPVSPAVWPKNIKLAPLDMSQLPSSRNRSLTSSSVTLSRKKKPLSPISRSHLPVQVVHNNSYEGLEIQGRRITPGRSSTLRVQKMLEVVKLRRRKVNQKQSYNESQLIMLVEETDFIKLFLSL</sequence>
<dbReference type="Pfam" id="PF09104">
    <property type="entry name" value="BRCA-2_OB3"/>
    <property type="match status" value="1"/>
</dbReference>
<dbReference type="PANTHER" id="PTHR11289:SF0">
    <property type="entry name" value="BREAST CANCER TYPE 2 SUSCEPTIBILITY PROTEIN"/>
    <property type="match status" value="1"/>
</dbReference>
<dbReference type="InterPro" id="IPR015525">
    <property type="entry name" value="BRCA2"/>
</dbReference>
<keyword evidence="2" id="KW-0227">DNA damage</keyword>
<dbReference type="InterPro" id="IPR022194">
    <property type="entry name" value="DUF3719"/>
</dbReference>
<evidence type="ECO:0000256" key="6">
    <source>
        <dbReference type="SAM" id="MobiDB-lite"/>
    </source>
</evidence>
<dbReference type="InterPro" id="IPR036315">
    <property type="entry name" value="BRCA2_hlx_sf"/>
</dbReference>
<keyword evidence="9" id="KW-1185">Reference proteome</keyword>
<evidence type="ECO:0000256" key="4">
    <source>
        <dbReference type="ARBA" id="ARBA00023172"/>
    </source>
</evidence>
<dbReference type="InterPro" id="IPR015188">
    <property type="entry name" value="BRCA2_OB_3"/>
</dbReference>
<feature type="compositionally biased region" description="Basic and acidic residues" evidence="6">
    <location>
        <begin position="980"/>
        <end position="990"/>
    </location>
</feature>
<dbReference type="GO" id="GO:0003677">
    <property type="term" value="F:DNA binding"/>
    <property type="evidence" value="ECO:0007669"/>
    <property type="project" value="UniProtKB-KW"/>
</dbReference>
<feature type="region of interest" description="Disordered" evidence="6">
    <location>
        <begin position="170"/>
        <end position="192"/>
    </location>
</feature>
<evidence type="ECO:0000256" key="2">
    <source>
        <dbReference type="ARBA" id="ARBA00022763"/>
    </source>
</evidence>
<name>A0A0N0U3B7_9HYME</name>
<dbReference type="SUPFAM" id="SSF50249">
    <property type="entry name" value="Nucleic acid-binding proteins"/>
    <property type="match status" value="3"/>
</dbReference>
<evidence type="ECO:0000256" key="3">
    <source>
        <dbReference type="ARBA" id="ARBA00023125"/>
    </source>
</evidence>
<evidence type="ECO:0000256" key="1">
    <source>
        <dbReference type="ARBA" id="ARBA00022737"/>
    </source>
</evidence>
<gene>
    <name evidence="8" type="ORF">WN51_06256</name>
</gene>
<dbReference type="EMBL" id="KQ435912">
    <property type="protein sequence ID" value="KOX68858.1"/>
    <property type="molecule type" value="Genomic_DNA"/>
</dbReference>
<dbReference type="OrthoDB" id="21095at2759"/>
<dbReference type="Proteomes" id="UP000053105">
    <property type="component" value="Unassembled WGS sequence"/>
</dbReference>
<dbReference type="PANTHER" id="PTHR11289">
    <property type="entry name" value="BREAST CANCER TYPE 2 SUSCEPTIBILITY PROTEIN BRCA2"/>
    <property type="match status" value="1"/>
</dbReference>
<dbReference type="CDD" id="cd04493">
    <property type="entry name" value="BRCA2DBD_OB1"/>
    <property type="match status" value="1"/>
</dbReference>
<feature type="region of interest" description="Disordered" evidence="6">
    <location>
        <begin position="971"/>
        <end position="998"/>
    </location>
</feature>
<feature type="domain" description="Tower" evidence="7">
    <location>
        <begin position="624"/>
        <end position="663"/>
    </location>
</feature>
<keyword evidence="5" id="KW-0234">DNA repair</keyword>
<organism evidence="8 9">
    <name type="scientific">Melipona quadrifasciata</name>
    <dbReference type="NCBI Taxonomy" id="166423"/>
    <lineage>
        <taxon>Eukaryota</taxon>
        <taxon>Metazoa</taxon>
        <taxon>Ecdysozoa</taxon>
        <taxon>Arthropoda</taxon>
        <taxon>Hexapoda</taxon>
        <taxon>Insecta</taxon>
        <taxon>Pterygota</taxon>
        <taxon>Neoptera</taxon>
        <taxon>Endopterygota</taxon>
        <taxon>Hymenoptera</taxon>
        <taxon>Apocrita</taxon>
        <taxon>Aculeata</taxon>
        <taxon>Apoidea</taxon>
        <taxon>Anthophila</taxon>
        <taxon>Apidae</taxon>
        <taxon>Melipona</taxon>
    </lineage>
</organism>
<evidence type="ECO:0000313" key="9">
    <source>
        <dbReference type="Proteomes" id="UP000053105"/>
    </source>
</evidence>
<dbReference type="GO" id="GO:0005634">
    <property type="term" value="C:nucleus"/>
    <property type="evidence" value="ECO:0007669"/>
    <property type="project" value="TreeGrafter"/>
</dbReference>
<feature type="compositionally biased region" description="Polar residues" evidence="6">
    <location>
        <begin position="228"/>
        <end position="238"/>
    </location>
</feature>
<keyword evidence="1" id="KW-0677">Repeat</keyword>
<accession>A0A0N0U3B7</accession>
<dbReference type="InterPro" id="IPR015205">
    <property type="entry name" value="Tower_dom"/>
</dbReference>
<keyword evidence="4" id="KW-0233">DNA recombination</keyword>
<dbReference type="InterPro" id="IPR015252">
    <property type="entry name" value="BRCA2_hlx"/>
</dbReference>
<evidence type="ECO:0000256" key="5">
    <source>
        <dbReference type="ARBA" id="ARBA00023204"/>
    </source>
</evidence>
<evidence type="ECO:0000259" key="7">
    <source>
        <dbReference type="SMART" id="SM01341"/>
    </source>
</evidence>
<dbReference type="Pfam" id="PF09169">
    <property type="entry name" value="BRCA-2_helical"/>
    <property type="match status" value="1"/>
</dbReference>
<keyword evidence="3" id="KW-0238">DNA-binding</keyword>
<dbReference type="GO" id="GO:0000724">
    <property type="term" value="P:double-strand break repair via homologous recombination"/>
    <property type="evidence" value="ECO:0007669"/>
    <property type="project" value="InterPro"/>
</dbReference>
<dbReference type="SUPFAM" id="SSF81878">
    <property type="entry name" value="BRCA2 tower domain"/>
    <property type="match status" value="1"/>
</dbReference>
<dbReference type="GO" id="GO:0006355">
    <property type="term" value="P:regulation of DNA-templated transcription"/>
    <property type="evidence" value="ECO:0007669"/>
    <property type="project" value="TreeGrafter"/>
</dbReference>
<protein>
    <submittedName>
        <fullName evidence="8">Breast cancer type 2 susceptibility protein</fullName>
    </submittedName>
</protein>